<dbReference type="AlphaFoldDB" id="A0A674MDQ6"/>
<dbReference type="InterPro" id="IPR006876">
    <property type="entry name" value="LMBR1-like_membr_prot"/>
</dbReference>
<dbReference type="InterPro" id="IPR008075">
    <property type="entry name" value="LIMR"/>
</dbReference>
<dbReference type="GO" id="GO:0005886">
    <property type="term" value="C:plasma membrane"/>
    <property type="evidence" value="ECO:0007669"/>
    <property type="project" value="TreeGrafter"/>
</dbReference>
<dbReference type="GO" id="GO:0004888">
    <property type="term" value="F:transmembrane signaling receptor activity"/>
    <property type="evidence" value="ECO:0007669"/>
    <property type="project" value="TreeGrafter"/>
</dbReference>
<sequence length="477" mass="53565">MEEDDVTIREQNFHSQVREYIICFLIFAVLYIVSYCIITRYRKKSGISLCSLYLCTFTLAVSGGAVFLLPFSIISNEILLSFPKNYYIQWLNGSLIHGLWNLVSLFSNLSLFVLMPFAYFFLESEGFAGSKKGIKARILETFVMLFLLALLILGIVWVASALIDNDAASMESLYDLWEFYLPYLYSCISLMGGLLLLLCTPVGLSRMFTVMGQLLVKPTILEDLDEQIYCIHLQEEALQRRLNGMSLGDVLLNKELDNVRNQRNKLERRKKASGWEKNVLYPMVMLILLAGTTISVFMVAFNILYLLVDETAMPKGSTDRGIGNTTLSTFGVAQAVLQIVLMFYLMVSSVVGFYSLRAFAQLTPRKDDTTMTTIIGCCVSILVLSSALPVMSRTLGITTFDLLGDFGRFNWLGNFYIVLSYNLLFAVVTTLCLVRKFTSAVREELLKALGLDKLQLSNSPTDPESGKLSANGHQKTL</sequence>
<reference evidence="3" key="2">
    <citation type="submission" date="2025-08" db="UniProtKB">
        <authorList>
            <consortium name="Ensembl"/>
        </authorList>
    </citation>
    <scope>IDENTIFICATION</scope>
</reference>
<dbReference type="Pfam" id="PF04791">
    <property type="entry name" value="LMBR1"/>
    <property type="match status" value="1"/>
</dbReference>
<feature type="transmembrane region" description="Helical" evidence="2">
    <location>
        <begin position="279"/>
        <end position="308"/>
    </location>
</feature>
<feature type="transmembrane region" description="Helical" evidence="2">
    <location>
        <begin position="371"/>
        <end position="391"/>
    </location>
</feature>
<evidence type="ECO:0000256" key="2">
    <source>
        <dbReference type="SAM" id="Phobius"/>
    </source>
</evidence>
<protein>
    <submittedName>
        <fullName evidence="3">Limb development membrane protein 1</fullName>
    </submittedName>
</protein>
<feature type="transmembrane region" description="Helical" evidence="2">
    <location>
        <begin position="183"/>
        <end position="204"/>
    </location>
</feature>
<comment type="similarity">
    <text evidence="1">Belongs to the LIMR family.</text>
</comment>
<feature type="transmembrane region" description="Helical" evidence="2">
    <location>
        <begin position="142"/>
        <end position="163"/>
    </location>
</feature>
<dbReference type="PRINTS" id="PR01692">
    <property type="entry name" value="LIPOCALINIMR"/>
</dbReference>
<evidence type="ECO:0000313" key="4">
    <source>
        <dbReference type="Proteomes" id="UP000005226"/>
    </source>
</evidence>
<dbReference type="GeneTree" id="ENSGT00390000007809"/>
<keyword evidence="2" id="KW-1133">Transmembrane helix</keyword>
<dbReference type="Ensembl" id="ENSTRUT00000064036.1">
    <property type="protein sequence ID" value="ENSTRUP00000059547.1"/>
    <property type="gene ID" value="ENSTRUG00000010286.3"/>
</dbReference>
<accession>A0A674MDQ6</accession>
<keyword evidence="2" id="KW-0472">Membrane</keyword>
<name>A0A674MDQ6_TAKRU</name>
<feature type="transmembrane region" description="Helical" evidence="2">
    <location>
        <begin position="335"/>
        <end position="359"/>
    </location>
</feature>
<dbReference type="GO" id="GO:0007165">
    <property type="term" value="P:signal transduction"/>
    <property type="evidence" value="ECO:0007669"/>
    <property type="project" value="TreeGrafter"/>
</dbReference>
<feature type="transmembrane region" description="Helical" evidence="2">
    <location>
        <begin position="411"/>
        <end position="434"/>
    </location>
</feature>
<gene>
    <name evidence="3" type="primary">lmbr1</name>
</gene>
<dbReference type="Proteomes" id="UP000005226">
    <property type="component" value="Chromosome 10"/>
</dbReference>
<evidence type="ECO:0000256" key="1">
    <source>
        <dbReference type="ARBA" id="ARBA00010487"/>
    </source>
</evidence>
<reference evidence="3 4" key="1">
    <citation type="journal article" date="2011" name="Genome Biol. Evol.">
        <title>Integration of the genetic map and genome assembly of fugu facilitates insights into distinct features of genome evolution in teleosts and mammals.</title>
        <authorList>
            <person name="Kai W."/>
            <person name="Kikuchi K."/>
            <person name="Tohari S."/>
            <person name="Chew A.K."/>
            <person name="Tay A."/>
            <person name="Fujiwara A."/>
            <person name="Hosoya S."/>
            <person name="Suetake H."/>
            <person name="Naruse K."/>
            <person name="Brenner S."/>
            <person name="Suzuki Y."/>
            <person name="Venkatesh B."/>
        </authorList>
    </citation>
    <scope>NUCLEOTIDE SEQUENCE [LARGE SCALE GENOMIC DNA]</scope>
</reference>
<keyword evidence="4" id="KW-1185">Reference proteome</keyword>
<feature type="transmembrane region" description="Helical" evidence="2">
    <location>
        <begin position="94"/>
        <end position="122"/>
    </location>
</feature>
<dbReference type="PANTHER" id="PTHR12625:SF1">
    <property type="entry name" value="LIMB REGION 1 PROTEIN HOMOLOG"/>
    <property type="match status" value="1"/>
</dbReference>
<proteinExistence type="inferred from homology"/>
<organism evidence="3 4">
    <name type="scientific">Takifugu rubripes</name>
    <name type="common">Japanese pufferfish</name>
    <name type="synonym">Fugu rubripes</name>
    <dbReference type="NCBI Taxonomy" id="31033"/>
    <lineage>
        <taxon>Eukaryota</taxon>
        <taxon>Metazoa</taxon>
        <taxon>Chordata</taxon>
        <taxon>Craniata</taxon>
        <taxon>Vertebrata</taxon>
        <taxon>Euteleostomi</taxon>
        <taxon>Actinopterygii</taxon>
        <taxon>Neopterygii</taxon>
        <taxon>Teleostei</taxon>
        <taxon>Neoteleostei</taxon>
        <taxon>Acanthomorphata</taxon>
        <taxon>Eupercaria</taxon>
        <taxon>Tetraodontiformes</taxon>
        <taxon>Tetradontoidea</taxon>
        <taxon>Tetraodontidae</taxon>
        <taxon>Takifugu</taxon>
    </lineage>
</organism>
<reference evidence="3" key="3">
    <citation type="submission" date="2025-09" db="UniProtKB">
        <authorList>
            <consortium name="Ensembl"/>
        </authorList>
    </citation>
    <scope>IDENTIFICATION</scope>
</reference>
<feature type="transmembrane region" description="Helical" evidence="2">
    <location>
        <begin position="20"/>
        <end position="38"/>
    </location>
</feature>
<dbReference type="PANTHER" id="PTHR12625">
    <property type="entry name" value="LIPOCALIN-1 INTERACTING MEMBRANE RECEPTOR LIMR"/>
    <property type="match status" value="1"/>
</dbReference>
<feature type="transmembrane region" description="Helical" evidence="2">
    <location>
        <begin position="50"/>
        <end position="74"/>
    </location>
</feature>
<evidence type="ECO:0000313" key="3">
    <source>
        <dbReference type="Ensembl" id="ENSTRUP00000059547.1"/>
    </source>
</evidence>
<keyword evidence="2" id="KW-0812">Transmembrane</keyword>